<sequence length="417" mass="43130">MPTDFRRLWIAYATSEAGTWIGHGALPLIAVLLLDSPAYQISLLAALGALAGAALAIPAGPWVEFRRKRPVMIAADLARFAALASVPAAVALDALTYAQLCAVAVIGTAGAIVFAAASGAHLRDVVPAEKLVAANARFETTMWTAVTAGPPVGGLLVGWIGATASIAVDAVSYLLSALGVTRLRTPEPAPPRRRARDRGVAEGWRRIGADPLLHRLLWNSLLFGGGIMMTSPLLAVFLLRDLGLGPFEFGLAIGVPGLGGILGSLLARRLSGRFGERRTLLALGVLRTLWTLVLPLAPKGTAGLVVVIAAETGLLISAGVFNPVFAAVRLKAIAREHTARVLGAWSVSTKLAQPLFMAAGGVLATLLGTRAALAVAGAIVLATVALLPWRQRSPDATSRTTASAYASSSGPSPSDQR</sequence>
<feature type="transmembrane region" description="Helical" evidence="7">
    <location>
        <begin position="216"/>
        <end position="237"/>
    </location>
</feature>
<dbReference type="PROSITE" id="PS50850">
    <property type="entry name" value="MFS"/>
    <property type="match status" value="1"/>
</dbReference>
<keyword evidence="3 7" id="KW-0812">Transmembrane</keyword>
<evidence type="ECO:0000313" key="9">
    <source>
        <dbReference type="EMBL" id="GLZ77463.1"/>
    </source>
</evidence>
<dbReference type="InterPro" id="IPR036259">
    <property type="entry name" value="MFS_trans_sf"/>
</dbReference>
<feature type="transmembrane region" description="Helical" evidence="7">
    <location>
        <begin position="371"/>
        <end position="389"/>
    </location>
</feature>
<protein>
    <submittedName>
        <fullName evidence="9">MFS transporter</fullName>
    </submittedName>
</protein>
<dbReference type="RefSeq" id="WP_285662567.1">
    <property type="nucleotide sequence ID" value="NZ_BSTX01000001.1"/>
</dbReference>
<feature type="transmembrane region" description="Helical" evidence="7">
    <location>
        <begin position="39"/>
        <end position="59"/>
    </location>
</feature>
<feature type="transmembrane region" description="Helical" evidence="7">
    <location>
        <begin position="97"/>
        <end position="117"/>
    </location>
</feature>
<feature type="compositionally biased region" description="Low complexity" evidence="6">
    <location>
        <begin position="396"/>
        <end position="417"/>
    </location>
</feature>
<dbReference type="InterPro" id="IPR020846">
    <property type="entry name" value="MFS_dom"/>
</dbReference>
<dbReference type="Pfam" id="PF07690">
    <property type="entry name" value="MFS_1"/>
    <property type="match status" value="1"/>
</dbReference>
<keyword evidence="2" id="KW-1003">Cell membrane</keyword>
<name>A0A9W6SJM4_9ACTN</name>
<keyword evidence="4 7" id="KW-1133">Transmembrane helix</keyword>
<proteinExistence type="predicted"/>
<dbReference type="Gene3D" id="1.20.1250.20">
    <property type="entry name" value="MFS general substrate transporter like domains"/>
    <property type="match status" value="1"/>
</dbReference>
<reference evidence="9" key="1">
    <citation type="submission" date="2023-03" db="EMBL/GenBank/DDBJ databases">
        <title>Actinorhabdospora filicis NBRC 111898.</title>
        <authorList>
            <person name="Ichikawa N."/>
            <person name="Sato H."/>
            <person name="Tonouchi N."/>
        </authorList>
    </citation>
    <scope>NUCLEOTIDE SEQUENCE</scope>
    <source>
        <strain evidence="9">NBRC 111898</strain>
    </source>
</reference>
<evidence type="ECO:0000256" key="1">
    <source>
        <dbReference type="ARBA" id="ARBA00004651"/>
    </source>
</evidence>
<feature type="transmembrane region" description="Helical" evidence="7">
    <location>
        <begin position="249"/>
        <end position="267"/>
    </location>
</feature>
<feature type="domain" description="Major facilitator superfamily (MFS) profile" evidence="8">
    <location>
        <begin position="212"/>
        <end position="417"/>
    </location>
</feature>
<dbReference type="PANTHER" id="PTHR23513">
    <property type="entry name" value="INTEGRAL MEMBRANE EFFLUX PROTEIN-RELATED"/>
    <property type="match status" value="1"/>
</dbReference>
<evidence type="ECO:0000256" key="7">
    <source>
        <dbReference type="SAM" id="Phobius"/>
    </source>
</evidence>
<dbReference type="GO" id="GO:0022857">
    <property type="term" value="F:transmembrane transporter activity"/>
    <property type="evidence" value="ECO:0007669"/>
    <property type="project" value="InterPro"/>
</dbReference>
<evidence type="ECO:0000256" key="3">
    <source>
        <dbReference type="ARBA" id="ARBA00022692"/>
    </source>
</evidence>
<comment type="caution">
    <text evidence="9">The sequence shown here is derived from an EMBL/GenBank/DDBJ whole genome shotgun (WGS) entry which is preliminary data.</text>
</comment>
<keyword evidence="5 7" id="KW-0472">Membrane</keyword>
<dbReference type="GO" id="GO:0005886">
    <property type="term" value="C:plasma membrane"/>
    <property type="evidence" value="ECO:0007669"/>
    <property type="project" value="UniProtKB-SubCell"/>
</dbReference>
<dbReference type="InterPro" id="IPR011701">
    <property type="entry name" value="MFS"/>
</dbReference>
<dbReference type="PANTHER" id="PTHR23513:SF6">
    <property type="entry name" value="MAJOR FACILITATOR SUPERFAMILY ASSOCIATED DOMAIN-CONTAINING PROTEIN"/>
    <property type="match status" value="1"/>
</dbReference>
<feature type="transmembrane region" description="Helical" evidence="7">
    <location>
        <begin position="279"/>
        <end position="297"/>
    </location>
</feature>
<feature type="region of interest" description="Disordered" evidence="6">
    <location>
        <begin position="395"/>
        <end position="417"/>
    </location>
</feature>
<evidence type="ECO:0000256" key="5">
    <source>
        <dbReference type="ARBA" id="ARBA00023136"/>
    </source>
</evidence>
<feature type="transmembrane region" description="Helical" evidence="7">
    <location>
        <begin position="342"/>
        <end position="365"/>
    </location>
</feature>
<feature type="transmembrane region" description="Helical" evidence="7">
    <location>
        <begin position="9"/>
        <end position="33"/>
    </location>
</feature>
<comment type="subcellular location">
    <subcellularLocation>
        <location evidence="1">Cell membrane</location>
        <topology evidence="1">Multi-pass membrane protein</topology>
    </subcellularLocation>
</comment>
<dbReference type="SUPFAM" id="SSF103473">
    <property type="entry name" value="MFS general substrate transporter"/>
    <property type="match status" value="1"/>
</dbReference>
<evidence type="ECO:0000313" key="10">
    <source>
        <dbReference type="Proteomes" id="UP001165079"/>
    </source>
</evidence>
<accession>A0A9W6SJM4</accession>
<dbReference type="CDD" id="cd06173">
    <property type="entry name" value="MFS_MefA_like"/>
    <property type="match status" value="1"/>
</dbReference>
<dbReference type="Proteomes" id="UP001165079">
    <property type="component" value="Unassembled WGS sequence"/>
</dbReference>
<dbReference type="AlphaFoldDB" id="A0A9W6SJM4"/>
<dbReference type="EMBL" id="BSTX01000001">
    <property type="protein sequence ID" value="GLZ77463.1"/>
    <property type="molecule type" value="Genomic_DNA"/>
</dbReference>
<organism evidence="9 10">
    <name type="scientific">Actinorhabdospora filicis</name>
    <dbReference type="NCBI Taxonomy" id="1785913"/>
    <lineage>
        <taxon>Bacteria</taxon>
        <taxon>Bacillati</taxon>
        <taxon>Actinomycetota</taxon>
        <taxon>Actinomycetes</taxon>
        <taxon>Micromonosporales</taxon>
        <taxon>Micromonosporaceae</taxon>
        <taxon>Actinorhabdospora</taxon>
    </lineage>
</organism>
<keyword evidence="10" id="KW-1185">Reference proteome</keyword>
<feature type="transmembrane region" description="Helical" evidence="7">
    <location>
        <begin position="303"/>
        <end position="330"/>
    </location>
</feature>
<evidence type="ECO:0000259" key="8">
    <source>
        <dbReference type="PROSITE" id="PS50850"/>
    </source>
</evidence>
<evidence type="ECO:0000256" key="2">
    <source>
        <dbReference type="ARBA" id="ARBA00022475"/>
    </source>
</evidence>
<evidence type="ECO:0000256" key="4">
    <source>
        <dbReference type="ARBA" id="ARBA00022989"/>
    </source>
</evidence>
<evidence type="ECO:0000256" key="6">
    <source>
        <dbReference type="SAM" id="MobiDB-lite"/>
    </source>
</evidence>
<gene>
    <name evidence="9" type="ORF">Afil01_22700</name>
</gene>